<evidence type="ECO:0000256" key="3">
    <source>
        <dbReference type="ARBA" id="ARBA00022840"/>
    </source>
</evidence>
<evidence type="ECO:0000313" key="6">
    <source>
        <dbReference type="Proteomes" id="UP000242715"/>
    </source>
</evidence>
<accession>A0A2Z6NEX9</accession>
<dbReference type="InterPro" id="IPR018181">
    <property type="entry name" value="Heat_shock_70_CS"/>
</dbReference>
<comment type="similarity">
    <text evidence="1">Belongs to the heat shock protein 70 family.</text>
</comment>
<dbReference type="GO" id="GO:0140662">
    <property type="term" value="F:ATP-dependent protein folding chaperone"/>
    <property type="evidence" value="ECO:0007669"/>
    <property type="project" value="InterPro"/>
</dbReference>
<evidence type="ECO:0000256" key="4">
    <source>
        <dbReference type="SAM" id="MobiDB-lite"/>
    </source>
</evidence>
<dbReference type="AlphaFoldDB" id="A0A2Z6NEX9"/>
<dbReference type="PANTHER" id="PTHR45639:SF34">
    <property type="entry name" value="CHAPERONE PROTEIN DNAK"/>
    <property type="match status" value="1"/>
</dbReference>
<dbReference type="EMBL" id="DF973914">
    <property type="protein sequence ID" value="GAU42346.1"/>
    <property type="molecule type" value="Genomic_DNA"/>
</dbReference>
<dbReference type="SUPFAM" id="SSF53067">
    <property type="entry name" value="Actin-like ATPase domain"/>
    <property type="match status" value="1"/>
</dbReference>
<dbReference type="FunFam" id="3.30.420.40:FF:000028">
    <property type="entry name" value="heat shock 70 kDa protein-like"/>
    <property type="match status" value="1"/>
</dbReference>
<reference evidence="6" key="1">
    <citation type="journal article" date="2017" name="Front. Plant Sci.">
        <title>Climate Clever Clovers: New Paradigm to Reduce the Environmental Footprint of Ruminants by Breeding Low Methanogenic Forages Utilizing Haplotype Variation.</title>
        <authorList>
            <person name="Kaur P."/>
            <person name="Appels R."/>
            <person name="Bayer P.E."/>
            <person name="Keeble-Gagnere G."/>
            <person name="Wang J."/>
            <person name="Hirakawa H."/>
            <person name="Shirasawa K."/>
            <person name="Vercoe P."/>
            <person name="Stefanova K."/>
            <person name="Durmic Z."/>
            <person name="Nichols P."/>
            <person name="Revell C."/>
            <person name="Isobe S.N."/>
            <person name="Edwards D."/>
            <person name="Erskine W."/>
        </authorList>
    </citation>
    <scope>NUCLEOTIDE SEQUENCE [LARGE SCALE GENOMIC DNA]</scope>
    <source>
        <strain evidence="6">cv. Daliak</strain>
    </source>
</reference>
<organism evidence="5 6">
    <name type="scientific">Trifolium subterraneum</name>
    <name type="common">Subterranean clover</name>
    <dbReference type="NCBI Taxonomy" id="3900"/>
    <lineage>
        <taxon>Eukaryota</taxon>
        <taxon>Viridiplantae</taxon>
        <taxon>Streptophyta</taxon>
        <taxon>Embryophyta</taxon>
        <taxon>Tracheophyta</taxon>
        <taxon>Spermatophyta</taxon>
        <taxon>Magnoliopsida</taxon>
        <taxon>eudicotyledons</taxon>
        <taxon>Gunneridae</taxon>
        <taxon>Pentapetalae</taxon>
        <taxon>rosids</taxon>
        <taxon>fabids</taxon>
        <taxon>Fabales</taxon>
        <taxon>Fabaceae</taxon>
        <taxon>Papilionoideae</taxon>
        <taxon>50 kb inversion clade</taxon>
        <taxon>NPAAA clade</taxon>
        <taxon>Hologalegina</taxon>
        <taxon>IRL clade</taxon>
        <taxon>Trifolieae</taxon>
        <taxon>Trifolium</taxon>
    </lineage>
</organism>
<dbReference type="Pfam" id="PF00012">
    <property type="entry name" value="HSP70"/>
    <property type="match status" value="1"/>
</dbReference>
<keyword evidence="2" id="KW-0547">Nucleotide-binding</keyword>
<feature type="region of interest" description="Disordered" evidence="4">
    <location>
        <begin position="1"/>
        <end position="25"/>
    </location>
</feature>
<dbReference type="InterPro" id="IPR013126">
    <property type="entry name" value="Hsp_70_fam"/>
</dbReference>
<sequence>MINEEGNNVQLGTDEEGNNKQLDTNKEGKKFAIGIDLGTTNSRVAVWRNDQLEIICNDQGNRTTPSYVAFTDSQRMIGDSAFNMAACNPTNTVYGIAKQGLTY</sequence>
<evidence type="ECO:0000256" key="2">
    <source>
        <dbReference type="ARBA" id="ARBA00022741"/>
    </source>
</evidence>
<dbReference type="PRINTS" id="PR00301">
    <property type="entry name" value="HEATSHOCK70"/>
</dbReference>
<protein>
    <submittedName>
        <fullName evidence="5">Uncharacterized protein</fullName>
    </submittedName>
</protein>
<dbReference type="GO" id="GO:0005524">
    <property type="term" value="F:ATP binding"/>
    <property type="evidence" value="ECO:0007669"/>
    <property type="project" value="UniProtKB-KW"/>
</dbReference>
<dbReference type="OrthoDB" id="3789372at2759"/>
<dbReference type="GO" id="GO:0030968">
    <property type="term" value="P:endoplasmic reticulum unfolded protein response"/>
    <property type="evidence" value="ECO:0007669"/>
    <property type="project" value="TreeGrafter"/>
</dbReference>
<dbReference type="PROSITE" id="PS00297">
    <property type="entry name" value="HSP70_1"/>
    <property type="match status" value="1"/>
</dbReference>
<keyword evidence="3" id="KW-0067">ATP-binding</keyword>
<gene>
    <name evidence="5" type="ORF">TSUD_287800</name>
</gene>
<evidence type="ECO:0000256" key="1">
    <source>
        <dbReference type="ARBA" id="ARBA00007381"/>
    </source>
</evidence>
<dbReference type="GO" id="GO:0034663">
    <property type="term" value="C:endoplasmic reticulum chaperone complex"/>
    <property type="evidence" value="ECO:0007669"/>
    <property type="project" value="TreeGrafter"/>
</dbReference>
<dbReference type="InterPro" id="IPR043129">
    <property type="entry name" value="ATPase_NBD"/>
</dbReference>
<keyword evidence="6" id="KW-1185">Reference proteome</keyword>
<dbReference type="Proteomes" id="UP000242715">
    <property type="component" value="Unassembled WGS sequence"/>
</dbReference>
<evidence type="ECO:0000313" key="5">
    <source>
        <dbReference type="EMBL" id="GAU42346.1"/>
    </source>
</evidence>
<dbReference type="PANTHER" id="PTHR45639">
    <property type="entry name" value="HSC70CB, ISOFORM G-RELATED"/>
    <property type="match status" value="1"/>
</dbReference>
<proteinExistence type="inferred from homology"/>
<dbReference type="Gene3D" id="3.30.420.40">
    <property type="match status" value="1"/>
</dbReference>
<feature type="compositionally biased region" description="Polar residues" evidence="4">
    <location>
        <begin position="1"/>
        <end position="11"/>
    </location>
</feature>
<name>A0A2Z6NEX9_TRISU</name>